<feature type="compositionally biased region" description="Basic and acidic residues" evidence="1">
    <location>
        <begin position="7"/>
        <end position="25"/>
    </location>
</feature>
<dbReference type="AlphaFoldDB" id="A0A3N2PZL3"/>
<reference evidence="2 3" key="1">
    <citation type="journal article" date="2018" name="Mol. Ecol.">
        <title>The obligate alkalophilic soda-lake fungus Sodiomyces alkalinus has shifted to a protein diet.</title>
        <authorList>
            <person name="Grum-Grzhimaylo A.A."/>
            <person name="Falkoski D.L."/>
            <person name="van den Heuvel J."/>
            <person name="Valero-Jimenez C.A."/>
            <person name="Min B."/>
            <person name="Choi I.G."/>
            <person name="Lipzen A."/>
            <person name="Daum C.G."/>
            <person name="Aanen D.K."/>
            <person name="Tsang A."/>
            <person name="Henrissat B."/>
            <person name="Bilanenko E.N."/>
            <person name="de Vries R.P."/>
            <person name="van Kan J.A.L."/>
            <person name="Grigoriev I.V."/>
            <person name="Debets A.J.M."/>
        </authorList>
    </citation>
    <scope>NUCLEOTIDE SEQUENCE [LARGE SCALE GENOMIC DNA]</scope>
    <source>
        <strain evidence="2 3">F11</strain>
    </source>
</reference>
<organism evidence="2 3">
    <name type="scientific">Sodiomyces alkalinus (strain CBS 110278 / VKM F-3762 / F11)</name>
    <name type="common">Alkaliphilic filamentous fungus</name>
    <dbReference type="NCBI Taxonomy" id="1314773"/>
    <lineage>
        <taxon>Eukaryota</taxon>
        <taxon>Fungi</taxon>
        <taxon>Dikarya</taxon>
        <taxon>Ascomycota</taxon>
        <taxon>Pezizomycotina</taxon>
        <taxon>Sordariomycetes</taxon>
        <taxon>Hypocreomycetidae</taxon>
        <taxon>Glomerellales</taxon>
        <taxon>Plectosphaerellaceae</taxon>
        <taxon>Sodiomyces</taxon>
    </lineage>
</organism>
<accession>A0A3N2PZL3</accession>
<evidence type="ECO:0000313" key="3">
    <source>
        <dbReference type="Proteomes" id="UP000272025"/>
    </source>
</evidence>
<dbReference type="GeneID" id="39575269"/>
<feature type="region of interest" description="Disordered" evidence="1">
    <location>
        <begin position="1"/>
        <end position="37"/>
    </location>
</feature>
<evidence type="ECO:0000313" key="2">
    <source>
        <dbReference type="EMBL" id="ROT39922.1"/>
    </source>
</evidence>
<sequence>MCQLPPGKEKEPSLKLDRHPGRETSDGLVGGPPQPRSDAICFRGRGAGRIQNDQQNSHLSLLLFIGPWKNRRNRPGKLTKPCFACIMLWSPYQPADFFKETKKPQKQKCSVSPTWSWHAEGGAAFARSMVRFIGLGLASFQRPAMKSPGAPTILTSYLRKLSSPNYQACLIVGSEVGLARSWSCRPGTRRG</sequence>
<dbReference type="RefSeq" id="XP_028467728.1">
    <property type="nucleotide sequence ID" value="XM_028606791.1"/>
</dbReference>
<protein>
    <submittedName>
        <fullName evidence="2">Uncharacterized protein</fullName>
    </submittedName>
</protein>
<proteinExistence type="predicted"/>
<dbReference type="Proteomes" id="UP000272025">
    <property type="component" value="Unassembled WGS sequence"/>
</dbReference>
<evidence type="ECO:0000256" key="1">
    <source>
        <dbReference type="SAM" id="MobiDB-lite"/>
    </source>
</evidence>
<gene>
    <name evidence="2" type="ORF">SODALDRAFT_141401</name>
</gene>
<name>A0A3N2PZL3_SODAK</name>
<keyword evidence="3" id="KW-1185">Reference proteome</keyword>
<dbReference type="EMBL" id="ML119053">
    <property type="protein sequence ID" value="ROT39922.1"/>
    <property type="molecule type" value="Genomic_DNA"/>
</dbReference>